<evidence type="ECO:0000256" key="2">
    <source>
        <dbReference type="ARBA" id="ARBA00022448"/>
    </source>
</evidence>
<comment type="caution">
    <text evidence="6">The sequence shown here is derived from an EMBL/GenBank/DDBJ whole genome shotgun (WGS) entry which is preliminary data.</text>
</comment>
<dbReference type="PANTHER" id="PTHR30061:SF50">
    <property type="entry name" value="MALTOSE_MALTODEXTRIN-BINDING PERIPLASMIC PROTEIN"/>
    <property type="match status" value="1"/>
</dbReference>
<dbReference type="InterPro" id="IPR006059">
    <property type="entry name" value="SBP"/>
</dbReference>
<feature type="chain" id="PRO_5046513428" evidence="5">
    <location>
        <begin position="27"/>
        <end position="423"/>
    </location>
</feature>
<sequence length="423" mass="46808">MMITKIIKAGLISATLLTSTGLSAHAESVLKFRFNDGEREEMRAALDEFEAANPDIKVELQTISWKDARDQFLREAAVGQGPDVAHIAFVWTKEMAEAGVVKAIEDLTQYGEFANGFDDFIATDLTQYNGKAYGVPWSADTWAMVYRTDLLEQAGIEELPKTWNELKAASTAVKQTTSNSGFSFPGASQIWFPVNYYLWSNDKGFIVEDGNGGYKLGVTKEDVVDAMNYFKSFIDDGEAPSSIVTIDQPHDPSILQALLDGQQAMAVMPTNTYRQLLSAFEEANPGEPVPFMSGPMMAGTGEPKTHLGGRTLVVNENTANPEDAWKLVQFLTSAQLFEKYYTNQFPAQKSLLSEIEYRPEEKGFSTQLANYTRTWGPYAESKAQLGQMWNVTSRAFSASLSGQKTSEVSAEELIAEISRMIED</sequence>
<reference evidence="6 7" key="1">
    <citation type="submission" date="2024-03" db="EMBL/GenBank/DDBJ databases">
        <title>Community enrichment and isolation of bacterial strains for fucoidan degradation.</title>
        <authorList>
            <person name="Sichert A."/>
        </authorList>
    </citation>
    <scope>NUCLEOTIDE SEQUENCE [LARGE SCALE GENOMIC DNA]</scope>
    <source>
        <strain evidence="6 7">AS62</strain>
    </source>
</reference>
<gene>
    <name evidence="6" type="ORF">WNY59_15300</name>
</gene>
<proteinExistence type="inferred from homology"/>
<protein>
    <submittedName>
        <fullName evidence="6">Sugar ABC transporter substrate-binding protein</fullName>
    </submittedName>
</protein>
<evidence type="ECO:0000313" key="6">
    <source>
        <dbReference type="EMBL" id="MEM5502955.1"/>
    </source>
</evidence>
<dbReference type="Gene3D" id="3.40.190.10">
    <property type="entry name" value="Periplasmic binding protein-like II"/>
    <property type="match status" value="2"/>
</dbReference>
<organism evidence="6 7">
    <name type="scientific">Ahrensia kielensis</name>
    <dbReference type="NCBI Taxonomy" id="76980"/>
    <lineage>
        <taxon>Bacteria</taxon>
        <taxon>Pseudomonadati</taxon>
        <taxon>Pseudomonadota</taxon>
        <taxon>Alphaproteobacteria</taxon>
        <taxon>Hyphomicrobiales</taxon>
        <taxon>Ahrensiaceae</taxon>
        <taxon>Ahrensia</taxon>
    </lineage>
</organism>
<comment type="similarity">
    <text evidence="1">Belongs to the bacterial solute-binding protein 1 family.</text>
</comment>
<keyword evidence="2" id="KW-0813">Transport</keyword>
<dbReference type="EMBL" id="JBBMQO010000009">
    <property type="protein sequence ID" value="MEM5502955.1"/>
    <property type="molecule type" value="Genomic_DNA"/>
</dbReference>
<feature type="signal peptide" evidence="5">
    <location>
        <begin position="1"/>
        <end position="26"/>
    </location>
</feature>
<evidence type="ECO:0000313" key="7">
    <source>
        <dbReference type="Proteomes" id="UP001477870"/>
    </source>
</evidence>
<dbReference type="CDD" id="cd13585">
    <property type="entry name" value="PBP2_TMBP_like"/>
    <property type="match status" value="1"/>
</dbReference>
<evidence type="ECO:0000256" key="5">
    <source>
        <dbReference type="SAM" id="SignalP"/>
    </source>
</evidence>
<keyword evidence="7" id="KW-1185">Reference proteome</keyword>
<accession>A0ABU9TAQ1</accession>
<evidence type="ECO:0000256" key="3">
    <source>
        <dbReference type="ARBA" id="ARBA00022729"/>
    </source>
</evidence>
<dbReference type="Proteomes" id="UP001477870">
    <property type="component" value="Unassembled WGS sequence"/>
</dbReference>
<name>A0ABU9TAQ1_9HYPH</name>
<evidence type="ECO:0000256" key="4">
    <source>
        <dbReference type="ARBA" id="ARBA00022764"/>
    </source>
</evidence>
<dbReference type="SUPFAM" id="SSF53850">
    <property type="entry name" value="Periplasmic binding protein-like II"/>
    <property type="match status" value="1"/>
</dbReference>
<dbReference type="RefSeq" id="WP_342849161.1">
    <property type="nucleotide sequence ID" value="NZ_JBBMQO010000009.1"/>
</dbReference>
<dbReference type="Pfam" id="PF13416">
    <property type="entry name" value="SBP_bac_8"/>
    <property type="match status" value="1"/>
</dbReference>
<evidence type="ECO:0000256" key="1">
    <source>
        <dbReference type="ARBA" id="ARBA00008520"/>
    </source>
</evidence>
<keyword evidence="4" id="KW-0574">Periplasm</keyword>
<keyword evidence="3 5" id="KW-0732">Signal</keyword>
<dbReference type="PANTHER" id="PTHR30061">
    <property type="entry name" value="MALTOSE-BINDING PERIPLASMIC PROTEIN"/>
    <property type="match status" value="1"/>
</dbReference>